<evidence type="ECO:0008006" key="3">
    <source>
        <dbReference type="Google" id="ProtNLM"/>
    </source>
</evidence>
<keyword evidence="2" id="KW-1185">Reference proteome</keyword>
<accession>A0ABW9RM49</accession>
<protein>
    <recommendedName>
        <fullName evidence="3">Gliding motility-associated C-terminal domain-containing protein</fullName>
    </recommendedName>
</protein>
<sequence>MMEDFDKCEITNRDTLTVDFLLSPPPNSDPLLTVESVNKASIVQDTVHIIIDEDVSLRVTGRDFEGDSLTLYLIDDQSEVLGYNFARKTGLGTVVSDFTWSPECHVLEGQPEVFVPLTFAVQDNHCTQPRAKEYALVVHIKDINDKSEQFIPPNVFTPNGDELNTYFGMYRIDEQTGIEENILPIDNCAGQFEKVVVYNRWGREVYSSTDRYFKWYGEDVASGVYFYYIEYTNRGYRGSLTIRF</sequence>
<comment type="caution">
    <text evidence="1">The sequence shown here is derived from an EMBL/GenBank/DDBJ whole genome shotgun (WGS) entry which is preliminary data.</text>
</comment>
<proteinExistence type="predicted"/>
<organism evidence="1 2">
    <name type="scientific">Fulvivirga kasyanovii</name>
    <dbReference type="NCBI Taxonomy" id="396812"/>
    <lineage>
        <taxon>Bacteria</taxon>
        <taxon>Pseudomonadati</taxon>
        <taxon>Bacteroidota</taxon>
        <taxon>Cytophagia</taxon>
        <taxon>Cytophagales</taxon>
        <taxon>Fulvivirgaceae</taxon>
        <taxon>Fulvivirga</taxon>
    </lineage>
</organism>
<evidence type="ECO:0000313" key="2">
    <source>
        <dbReference type="Proteomes" id="UP000798808"/>
    </source>
</evidence>
<dbReference type="EMBL" id="SMLW01000491">
    <property type="protein sequence ID" value="MTI25172.1"/>
    <property type="molecule type" value="Genomic_DNA"/>
</dbReference>
<evidence type="ECO:0000313" key="1">
    <source>
        <dbReference type="EMBL" id="MTI25172.1"/>
    </source>
</evidence>
<reference evidence="1 2" key="1">
    <citation type="submission" date="2019-02" db="EMBL/GenBank/DDBJ databases">
        <authorList>
            <person name="Goldberg S.R."/>
            <person name="Haltli B.A."/>
            <person name="Correa H."/>
            <person name="Russell K.G."/>
        </authorList>
    </citation>
    <scope>NUCLEOTIDE SEQUENCE [LARGE SCALE GENOMIC DNA]</scope>
    <source>
        <strain evidence="1 2">JCM 16186</strain>
    </source>
</reference>
<dbReference type="Pfam" id="PF13585">
    <property type="entry name" value="CHU_C"/>
    <property type="match status" value="1"/>
</dbReference>
<dbReference type="Proteomes" id="UP000798808">
    <property type="component" value="Unassembled WGS sequence"/>
</dbReference>
<name>A0ABW9RM49_9BACT</name>
<gene>
    <name evidence="1" type="ORF">E1163_09485</name>
</gene>